<dbReference type="AlphaFoldDB" id="A0A936ZQJ1"/>
<dbReference type="InterPro" id="IPR000835">
    <property type="entry name" value="HTH_MarR-typ"/>
</dbReference>
<keyword evidence="3" id="KW-0804">Transcription</keyword>
<keyword evidence="6" id="KW-1185">Reference proteome</keyword>
<organism evidence="5 6">
    <name type="scientific">Ramlibacter aurantiacus</name>
    <dbReference type="NCBI Taxonomy" id="2801330"/>
    <lineage>
        <taxon>Bacteria</taxon>
        <taxon>Pseudomonadati</taxon>
        <taxon>Pseudomonadota</taxon>
        <taxon>Betaproteobacteria</taxon>
        <taxon>Burkholderiales</taxon>
        <taxon>Comamonadaceae</taxon>
        <taxon>Ramlibacter</taxon>
    </lineage>
</organism>
<reference evidence="5" key="1">
    <citation type="submission" date="2021-01" db="EMBL/GenBank/DDBJ databases">
        <title>Ramlibacter sp. strain AW1 16S ribosomal RNA gene Genome sequencing and assembly.</title>
        <authorList>
            <person name="Kang M."/>
        </authorList>
    </citation>
    <scope>NUCLEOTIDE SEQUENCE</scope>
    <source>
        <strain evidence="5">AW1</strain>
    </source>
</reference>
<dbReference type="EMBL" id="JAEQNA010000001">
    <property type="protein sequence ID" value="MBL0419175.1"/>
    <property type="molecule type" value="Genomic_DNA"/>
</dbReference>
<sequence>MHLATNALRQAITLPYVEQFGLTMPEWRILSVLAHCRQLPFTELVVRSATDKGQLSRTLKTMQERGLVVTRNQSPGGKKLDCLITKKGLALHDQLIPLARRAQADMIRRLDPQERRVLFRAIEKLGAMCGDAKGRRGGGWGE</sequence>
<dbReference type="GO" id="GO:0003700">
    <property type="term" value="F:DNA-binding transcription factor activity"/>
    <property type="evidence" value="ECO:0007669"/>
    <property type="project" value="InterPro"/>
</dbReference>
<dbReference type="Pfam" id="PF12802">
    <property type="entry name" value="MarR_2"/>
    <property type="match status" value="1"/>
</dbReference>
<protein>
    <submittedName>
        <fullName evidence="5">MarR family transcriptional regulator</fullName>
    </submittedName>
</protein>
<dbReference type="Gene3D" id="1.10.10.10">
    <property type="entry name" value="Winged helix-like DNA-binding domain superfamily/Winged helix DNA-binding domain"/>
    <property type="match status" value="1"/>
</dbReference>
<accession>A0A936ZQJ1</accession>
<evidence type="ECO:0000256" key="1">
    <source>
        <dbReference type="ARBA" id="ARBA00023015"/>
    </source>
</evidence>
<dbReference type="InterPro" id="IPR036388">
    <property type="entry name" value="WH-like_DNA-bd_sf"/>
</dbReference>
<dbReference type="Proteomes" id="UP000613011">
    <property type="component" value="Unassembled WGS sequence"/>
</dbReference>
<dbReference type="PANTHER" id="PTHR35790:SF4">
    <property type="entry name" value="HTH-TYPE TRANSCRIPTIONAL REGULATOR PCHR"/>
    <property type="match status" value="1"/>
</dbReference>
<dbReference type="SUPFAM" id="SSF46785">
    <property type="entry name" value="Winged helix' DNA-binding domain"/>
    <property type="match status" value="1"/>
</dbReference>
<evidence type="ECO:0000313" key="6">
    <source>
        <dbReference type="Proteomes" id="UP000613011"/>
    </source>
</evidence>
<name>A0A936ZQJ1_9BURK</name>
<evidence type="ECO:0000256" key="3">
    <source>
        <dbReference type="ARBA" id="ARBA00023163"/>
    </source>
</evidence>
<dbReference type="SMART" id="SM00347">
    <property type="entry name" value="HTH_MARR"/>
    <property type="match status" value="1"/>
</dbReference>
<dbReference type="PANTHER" id="PTHR35790">
    <property type="entry name" value="HTH-TYPE TRANSCRIPTIONAL REGULATOR PCHR"/>
    <property type="match status" value="1"/>
</dbReference>
<comment type="caution">
    <text evidence="5">The sequence shown here is derived from an EMBL/GenBank/DDBJ whole genome shotgun (WGS) entry which is preliminary data.</text>
</comment>
<dbReference type="InterPro" id="IPR052067">
    <property type="entry name" value="Metal_resp_HTH_trans_reg"/>
</dbReference>
<keyword evidence="1" id="KW-0805">Transcription regulation</keyword>
<evidence type="ECO:0000313" key="5">
    <source>
        <dbReference type="EMBL" id="MBL0419175.1"/>
    </source>
</evidence>
<evidence type="ECO:0000256" key="2">
    <source>
        <dbReference type="ARBA" id="ARBA00023125"/>
    </source>
</evidence>
<proteinExistence type="predicted"/>
<dbReference type="GO" id="GO:0003677">
    <property type="term" value="F:DNA binding"/>
    <property type="evidence" value="ECO:0007669"/>
    <property type="project" value="UniProtKB-KW"/>
</dbReference>
<dbReference type="InterPro" id="IPR036390">
    <property type="entry name" value="WH_DNA-bd_sf"/>
</dbReference>
<gene>
    <name evidence="5" type="ORF">JI739_02335</name>
</gene>
<dbReference type="PROSITE" id="PS50995">
    <property type="entry name" value="HTH_MARR_2"/>
    <property type="match status" value="1"/>
</dbReference>
<feature type="domain" description="HTH marR-type" evidence="4">
    <location>
        <begin position="1"/>
        <end position="127"/>
    </location>
</feature>
<keyword evidence="2" id="KW-0238">DNA-binding</keyword>
<evidence type="ECO:0000259" key="4">
    <source>
        <dbReference type="PROSITE" id="PS50995"/>
    </source>
</evidence>